<gene>
    <name evidence="2" type="ORF">EGM88_04235</name>
</gene>
<dbReference type="AlphaFoldDB" id="A0A3N4P271"/>
<keyword evidence="1" id="KW-0732">Signal</keyword>
<sequence length="194" mass="22294">MKKVIKNGLAMVVMLTTMFSYANEFVGADLLKDDITNVTFENVTEGSVLTIKDLNGLVLYKETILEQGVYSKEFDLTALPDGDYIFEMDKEFEIKIIPFKVKMNKVHFKKELQSVTFKPSVVIEKGLVKIQKSMPDKSPLQIKVFYENGDLVYTEKVENKFVFNKTLDFSSSLKGEYRIVMSTPSRIFENRINL</sequence>
<organism evidence="2 3">
    <name type="scientific">Aureibaculum marinum</name>
    <dbReference type="NCBI Taxonomy" id="2487930"/>
    <lineage>
        <taxon>Bacteria</taxon>
        <taxon>Pseudomonadati</taxon>
        <taxon>Bacteroidota</taxon>
        <taxon>Flavobacteriia</taxon>
        <taxon>Flavobacteriales</taxon>
        <taxon>Flavobacteriaceae</taxon>
        <taxon>Aureibaculum</taxon>
    </lineage>
</organism>
<dbReference type="RefSeq" id="WP_123896732.1">
    <property type="nucleotide sequence ID" value="NZ_RPFJ01000005.1"/>
</dbReference>
<accession>A0A3N4P271</accession>
<protein>
    <recommendedName>
        <fullName evidence="4">T9SS C-terminal target domain-containing protein</fullName>
    </recommendedName>
</protein>
<keyword evidence="3" id="KW-1185">Reference proteome</keyword>
<evidence type="ECO:0000256" key="1">
    <source>
        <dbReference type="SAM" id="SignalP"/>
    </source>
</evidence>
<evidence type="ECO:0008006" key="4">
    <source>
        <dbReference type="Google" id="ProtNLM"/>
    </source>
</evidence>
<dbReference type="OrthoDB" id="1122048at2"/>
<proteinExistence type="predicted"/>
<evidence type="ECO:0000313" key="3">
    <source>
        <dbReference type="Proteomes" id="UP000270856"/>
    </source>
</evidence>
<feature type="signal peptide" evidence="1">
    <location>
        <begin position="1"/>
        <end position="22"/>
    </location>
</feature>
<evidence type="ECO:0000313" key="2">
    <source>
        <dbReference type="EMBL" id="RPD99066.1"/>
    </source>
</evidence>
<reference evidence="2 3" key="1">
    <citation type="submission" date="2018-11" db="EMBL/GenBank/DDBJ databases">
        <title>Aureibaculum marinum gen. nov., sp. nov., a member of the family Flavobacteriaceae isolated from the Bohai Sea.</title>
        <authorList>
            <person name="Ji X."/>
        </authorList>
    </citation>
    <scope>NUCLEOTIDE SEQUENCE [LARGE SCALE GENOMIC DNA]</scope>
    <source>
        <strain evidence="2 3">BH-SD17</strain>
    </source>
</reference>
<dbReference type="Proteomes" id="UP000270856">
    <property type="component" value="Unassembled WGS sequence"/>
</dbReference>
<name>A0A3N4P271_9FLAO</name>
<comment type="caution">
    <text evidence="2">The sequence shown here is derived from an EMBL/GenBank/DDBJ whole genome shotgun (WGS) entry which is preliminary data.</text>
</comment>
<dbReference type="EMBL" id="RPFJ01000005">
    <property type="protein sequence ID" value="RPD99066.1"/>
    <property type="molecule type" value="Genomic_DNA"/>
</dbReference>
<feature type="chain" id="PRO_5018057303" description="T9SS C-terminal target domain-containing protein" evidence="1">
    <location>
        <begin position="23"/>
        <end position="194"/>
    </location>
</feature>